<dbReference type="Proteomes" id="UP000193067">
    <property type="component" value="Unassembled WGS sequence"/>
</dbReference>
<dbReference type="AlphaFoldDB" id="A0A1Y2J4L2"/>
<dbReference type="EMBL" id="KZ084086">
    <property type="protein sequence ID" value="OSD08316.1"/>
    <property type="molecule type" value="Genomic_DNA"/>
</dbReference>
<feature type="compositionally biased region" description="Low complexity" evidence="5">
    <location>
        <begin position="106"/>
        <end position="117"/>
    </location>
</feature>
<dbReference type="SMART" id="SM00356">
    <property type="entry name" value="ZnF_C3H1"/>
    <property type="match status" value="1"/>
</dbReference>
<dbReference type="SUPFAM" id="SSF90229">
    <property type="entry name" value="CCCH zinc finger"/>
    <property type="match status" value="1"/>
</dbReference>
<feature type="region of interest" description="Disordered" evidence="5">
    <location>
        <begin position="226"/>
        <end position="317"/>
    </location>
</feature>
<feature type="compositionally biased region" description="Basic and acidic residues" evidence="5">
    <location>
        <begin position="349"/>
        <end position="360"/>
    </location>
</feature>
<feature type="compositionally biased region" description="Polar residues" evidence="5">
    <location>
        <begin position="529"/>
        <end position="550"/>
    </location>
</feature>
<evidence type="ECO:0000313" key="7">
    <source>
        <dbReference type="EMBL" id="OSD08316.1"/>
    </source>
</evidence>
<dbReference type="STRING" id="1353009.A0A1Y2J4L2"/>
<keyword evidence="3 4" id="KW-0862">Zinc</keyword>
<keyword evidence="8" id="KW-1185">Reference proteome</keyword>
<feature type="compositionally biased region" description="Acidic residues" evidence="5">
    <location>
        <begin position="92"/>
        <end position="105"/>
    </location>
</feature>
<keyword evidence="1 4" id="KW-0479">Metal-binding</keyword>
<feature type="region of interest" description="Disordered" evidence="5">
    <location>
        <begin position="336"/>
        <end position="562"/>
    </location>
</feature>
<evidence type="ECO:0000259" key="6">
    <source>
        <dbReference type="PROSITE" id="PS50103"/>
    </source>
</evidence>
<feature type="compositionally biased region" description="Basic and acidic residues" evidence="5">
    <location>
        <begin position="130"/>
        <end position="139"/>
    </location>
</feature>
<evidence type="ECO:0000313" key="8">
    <source>
        <dbReference type="Proteomes" id="UP000193067"/>
    </source>
</evidence>
<organism evidence="7 8">
    <name type="scientific">Trametes coccinea (strain BRFM310)</name>
    <name type="common">Pycnoporus coccineus</name>
    <dbReference type="NCBI Taxonomy" id="1353009"/>
    <lineage>
        <taxon>Eukaryota</taxon>
        <taxon>Fungi</taxon>
        <taxon>Dikarya</taxon>
        <taxon>Basidiomycota</taxon>
        <taxon>Agaricomycotina</taxon>
        <taxon>Agaricomycetes</taxon>
        <taxon>Polyporales</taxon>
        <taxon>Polyporaceae</taxon>
        <taxon>Trametes</taxon>
    </lineage>
</organism>
<feature type="zinc finger region" description="C3H1-type" evidence="4">
    <location>
        <begin position="9"/>
        <end position="36"/>
    </location>
</feature>
<feature type="region of interest" description="Disordered" evidence="5">
    <location>
        <begin position="86"/>
        <end position="213"/>
    </location>
</feature>
<dbReference type="Pfam" id="PF00642">
    <property type="entry name" value="zf-CCCH"/>
    <property type="match status" value="1"/>
</dbReference>
<dbReference type="InterPro" id="IPR000571">
    <property type="entry name" value="Znf_CCCH"/>
</dbReference>
<name>A0A1Y2J4L2_TRAC3</name>
<protein>
    <recommendedName>
        <fullName evidence="6">C3H1-type domain-containing protein</fullName>
    </recommendedName>
</protein>
<evidence type="ECO:0000256" key="2">
    <source>
        <dbReference type="ARBA" id="ARBA00022771"/>
    </source>
</evidence>
<dbReference type="PROSITE" id="PS50103">
    <property type="entry name" value="ZF_C3H1"/>
    <property type="match status" value="1"/>
</dbReference>
<reference evidence="7 8" key="1">
    <citation type="journal article" date="2015" name="Biotechnol. Biofuels">
        <title>Enhanced degradation of softwood versus hardwood by the white-rot fungus Pycnoporus coccineus.</title>
        <authorList>
            <person name="Couturier M."/>
            <person name="Navarro D."/>
            <person name="Chevret D."/>
            <person name="Henrissat B."/>
            <person name="Piumi F."/>
            <person name="Ruiz-Duenas F.J."/>
            <person name="Martinez A.T."/>
            <person name="Grigoriev I.V."/>
            <person name="Riley R."/>
            <person name="Lipzen A."/>
            <person name="Berrin J.G."/>
            <person name="Master E.R."/>
            <person name="Rosso M.N."/>
        </authorList>
    </citation>
    <scope>NUCLEOTIDE SEQUENCE [LARGE SCALE GENOMIC DNA]</scope>
    <source>
        <strain evidence="7 8">BRFM310</strain>
    </source>
</reference>
<evidence type="ECO:0000256" key="1">
    <source>
        <dbReference type="ARBA" id="ARBA00022723"/>
    </source>
</evidence>
<accession>A0A1Y2J4L2</accession>
<sequence>MTIEDPPWKKRTRPCPFYSQGRCLFADSCNFMHSVKIRRPDSVVGSEDSDQPDYRIVVDSPTAGRAVRFKSPPRSPRTMSLLMALGDVIQKDEEEGEWEEEESGEQESCSGEGSSEGRPSAEYAHPPAAEGREESEEHQAPMLFPSGDPENTVRPAPVIGLNEEARQLLTKVPSPEDDTRELVESSWAGDGTTLMDIFSPQSASPNREVPMLDDEETTIRLRREIIPEFPQPPNHVPSPRRDSISSGLLSPIEITSLPPISLPRHAPITREESFDSGYADGPAPLCLSPPARSPRRVSTLSLLSSPFGSPSSRVLRADPGAAPAAALFSPRFGAFPTNLEQASQGSAHQGEDSRHSRSDSVDSLDTSEDVGSDGEERVNRPIFDVSIEGDPPSPSPARTRQSDVPEGSSLFRAVHSPVYPPVDEASLRPGEPSFGEDDTMSSLYDQYYTPTTHSFRLQPPAAQETSPATLVGSEPPRNEPIPEAGPSSPRPQARPSPARQVSSPHPDLFAEHSSPVAHSSPRWSPYPHSRSSGTLSVTSQGQAVASSSSLLEAPRSESYPWSELPRVFSPPLILETANGAAIVSQSRSPSVHDVAEAAQSMAEDRAIHAPAEGSVRSTSSMSSRTEDSQRGLPSRKVPFGFRHSVSEHSQPSARSSRASLTLRIPPRPRPPPLTDIGRAEKSDHAVVTPLSAVEPPSAASSTSQGRLKPLRLSMILSSSSSLGSSIPSATHPPSLTTATTATTGAFSEWLVANLETQLCMQHIRHLHRLYHQSIRYLIIDCYRRHVLAPYLALAIPSDLRSVTLFRKLFLLPRVRSQPPHPSHARLHGSNASLSAGHSLCSLPDASPTSLSSMLARKAGSPNP</sequence>
<dbReference type="Gene3D" id="2.30.30.1190">
    <property type="match status" value="1"/>
</dbReference>
<evidence type="ECO:0000256" key="3">
    <source>
        <dbReference type="ARBA" id="ARBA00022833"/>
    </source>
</evidence>
<proteinExistence type="predicted"/>
<feature type="compositionally biased region" description="Low complexity" evidence="5">
    <location>
        <begin position="614"/>
        <end position="623"/>
    </location>
</feature>
<dbReference type="InterPro" id="IPR036855">
    <property type="entry name" value="Znf_CCCH_sf"/>
</dbReference>
<feature type="domain" description="C3H1-type" evidence="6">
    <location>
        <begin position="9"/>
        <end position="36"/>
    </location>
</feature>
<feature type="compositionally biased region" description="Polar residues" evidence="5">
    <location>
        <begin position="440"/>
        <end position="455"/>
    </location>
</feature>
<feature type="compositionally biased region" description="Polar residues" evidence="5">
    <location>
        <begin position="338"/>
        <end position="347"/>
    </location>
</feature>
<gene>
    <name evidence="7" type="ORF">PYCCODRAFT_10295</name>
</gene>
<keyword evidence="2 4" id="KW-0863">Zinc-finger</keyword>
<feature type="compositionally biased region" description="Low complexity" evidence="5">
    <location>
        <begin position="298"/>
        <end position="317"/>
    </location>
</feature>
<evidence type="ECO:0000256" key="4">
    <source>
        <dbReference type="PROSITE-ProRule" id="PRU00723"/>
    </source>
</evidence>
<evidence type="ECO:0000256" key="5">
    <source>
        <dbReference type="SAM" id="MobiDB-lite"/>
    </source>
</evidence>
<dbReference type="OrthoDB" id="2746539at2759"/>
<feature type="region of interest" description="Disordered" evidence="5">
    <location>
        <begin position="583"/>
        <end position="679"/>
    </location>
</feature>
<dbReference type="GO" id="GO:0008270">
    <property type="term" value="F:zinc ion binding"/>
    <property type="evidence" value="ECO:0007669"/>
    <property type="project" value="UniProtKB-KW"/>
</dbReference>